<accession>A0AAW0CRL3</accession>
<protein>
    <submittedName>
        <fullName evidence="2">Uncharacterized protein</fullName>
    </submittedName>
</protein>
<dbReference type="Proteomes" id="UP001383192">
    <property type="component" value="Unassembled WGS sequence"/>
</dbReference>
<sequence length="270" mass="30632">MSSTITHVLEATFDFGSLLQQAFTNEDQDPHFEPEITESPLTSPPPSPERSVLTLPSDDPHTDGIVHHSFDPQFTNNLPYSTTVPPSDISPATDRRDAQSKHHARSKGQSKKARALKRKLVKLATPAEEYQAPPTPKRRHLETREDFNVDLDFRTIQVSANGFTGNHSFRGLKREYTLEEVVGKHSKFKYKLIKWDGSKTLLLATPQRELAVVCARNPQDSNWEAVWKRAASKLEEARKRLKLSKKQKNNRQGHFGSRTTALFTKNLDEP</sequence>
<proteinExistence type="predicted"/>
<keyword evidence="3" id="KW-1185">Reference proteome</keyword>
<organism evidence="2 3">
    <name type="scientific">Paramarasmius palmivorus</name>
    <dbReference type="NCBI Taxonomy" id="297713"/>
    <lineage>
        <taxon>Eukaryota</taxon>
        <taxon>Fungi</taxon>
        <taxon>Dikarya</taxon>
        <taxon>Basidiomycota</taxon>
        <taxon>Agaricomycotina</taxon>
        <taxon>Agaricomycetes</taxon>
        <taxon>Agaricomycetidae</taxon>
        <taxon>Agaricales</taxon>
        <taxon>Marasmiineae</taxon>
        <taxon>Marasmiaceae</taxon>
        <taxon>Paramarasmius</taxon>
    </lineage>
</organism>
<dbReference type="EMBL" id="JAYKXP010000031">
    <property type="protein sequence ID" value="KAK7041910.1"/>
    <property type="molecule type" value="Genomic_DNA"/>
</dbReference>
<reference evidence="2 3" key="1">
    <citation type="submission" date="2024-01" db="EMBL/GenBank/DDBJ databases">
        <title>A draft genome for a cacao thread blight-causing isolate of Paramarasmius palmivorus.</title>
        <authorList>
            <person name="Baruah I.K."/>
            <person name="Bukari Y."/>
            <person name="Amoako-Attah I."/>
            <person name="Meinhardt L.W."/>
            <person name="Bailey B.A."/>
            <person name="Cohen S.P."/>
        </authorList>
    </citation>
    <scope>NUCLEOTIDE SEQUENCE [LARGE SCALE GENOMIC DNA]</scope>
    <source>
        <strain evidence="2 3">GH-12</strain>
    </source>
</reference>
<feature type="compositionally biased region" description="Basic and acidic residues" evidence="1">
    <location>
        <begin position="58"/>
        <end position="70"/>
    </location>
</feature>
<comment type="caution">
    <text evidence="2">The sequence shown here is derived from an EMBL/GenBank/DDBJ whole genome shotgun (WGS) entry which is preliminary data.</text>
</comment>
<feature type="region of interest" description="Disordered" evidence="1">
    <location>
        <begin position="29"/>
        <end position="114"/>
    </location>
</feature>
<evidence type="ECO:0000256" key="1">
    <source>
        <dbReference type="SAM" id="MobiDB-lite"/>
    </source>
</evidence>
<evidence type="ECO:0000313" key="2">
    <source>
        <dbReference type="EMBL" id="KAK7041910.1"/>
    </source>
</evidence>
<dbReference type="AlphaFoldDB" id="A0AAW0CRL3"/>
<gene>
    <name evidence="2" type="ORF">VNI00_008891</name>
</gene>
<evidence type="ECO:0000313" key="3">
    <source>
        <dbReference type="Proteomes" id="UP001383192"/>
    </source>
</evidence>
<name>A0AAW0CRL3_9AGAR</name>
<feature type="region of interest" description="Disordered" evidence="1">
    <location>
        <begin position="244"/>
        <end position="270"/>
    </location>
</feature>
<feature type="compositionally biased region" description="Basic residues" evidence="1">
    <location>
        <begin position="101"/>
        <end position="114"/>
    </location>
</feature>
<feature type="compositionally biased region" description="Polar residues" evidence="1">
    <location>
        <begin position="72"/>
        <end position="85"/>
    </location>
</feature>